<dbReference type="Proteomes" id="UP000176377">
    <property type="component" value="Unassembled WGS sequence"/>
</dbReference>
<evidence type="ECO:0000313" key="3">
    <source>
        <dbReference type="EMBL" id="OGG58839.1"/>
    </source>
</evidence>
<protein>
    <recommendedName>
        <fullName evidence="2">Glycine-rich domain-containing protein</fullName>
    </recommendedName>
</protein>
<proteinExistence type="predicted"/>
<dbReference type="EMBL" id="MFLA01000026">
    <property type="protein sequence ID" value="OGG58839.1"/>
    <property type="molecule type" value="Genomic_DNA"/>
</dbReference>
<organism evidence="3 4">
    <name type="scientific">Candidatus Kaiserbacteria bacterium RIFCSPHIGHO2_01_FULL_56_24</name>
    <dbReference type="NCBI Taxonomy" id="1798487"/>
    <lineage>
        <taxon>Bacteria</taxon>
        <taxon>Candidatus Kaiseribacteriota</taxon>
    </lineage>
</organism>
<feature type="compositionally biased region" description="Low complexity" evidence="1">
    <location>
        <begin position="452"/>
        <end position="461"/>
    </location>
</feature>
<dbReference type="InterPro" id="IPR049304">
    <property type="entry name" value="Gly_rich_dom"/>
</dbReference>
<dbReference type="Pfam" id="PF21722">
    <property type="entry name" value="Gly_rich_2"/>
    <property type="match status" value="1"/>
</dbReference>
<evidence type="ECO:0000313" key="4">
    <source>
        <dbReference type="Proteomes" id="UP000176377"/>
    </source>
</evidence>
<feature type="region of interest" description="Disordered" evidence="1">
    <location>
        <begin position="452"/>
        <end position="472"/>
    </location>
</feature>
<feature type="region of interest" description="Disordered" evidence="1">
    <location>
        <begin position="373"/>
        <end position="407"/>
    </location>
</feature>
<comment type="caution">
    <text evidence="3">The sequence shown here is derived from an EMBL/GenBank/DDBJ whole genome shotgun (WGS) entry which is preliminary data.</text>
</comment>
<feature type="compositionally biased region" description="Gly residues" evidence="1">
    <location>
        <begin position="462"/>
        <end position="472"/>
    </location>
</feature>
<gene>
    <name evidence="3" type="ORF">A2765_00460</name>
</gene>
<name>A0A1F6DBP4_9BACT</name>
<feature type="domain" description="Glycine-rich" evidence="2">
    <location>
        <begin position="258"/>
        <end position="481"/>
    </location>
</feature>
<reference evidence="3 4" key="1">
    <citation type="journal article" date="2016" name="Nat. Commun.">
        <title>Thousands of microbial genomes shed light on interconnected biogeochemical processes in an aquifer system.</title>
        <authorList>
            <person name="Anantharaman K."/>
            <person name="Brown C.T."/>
            <person name="Hug L.A."/>
            <person name="Sharon I."/>
            <person name="Castelle C.J."/>
            <person name="Probst A.J."/>
            <person name="Thomas B.C."/>
            <person name="Singh A."/>
            <person name="Wilkins M.J."/>
            <person name="Karaoz U."/>
            <person name="Brodie E.L."/>
            <person name="Williams K.H."/>
            <person name="Hubbard S.S."/>
            <person name="Banfield J.F."/>
        </authorList>
    </citation>
    <scope>NUCLEOTIDE SEQUENCE [LARGE SCALE GENOMIC DNA]</scope>
</reference>
<accession>A0A1F6DBP4</accession>
<evidence type="ECO:0000256" key="1">
    <source>
        <dbReference type="SAM" id="MobiDB-lite"/>
    </source>
</evidence>
<dbReference type="AlphaFoldDB" id="A0A1F6DBP4"/>
<sequence>MRIGISSKASLAMVVATSILFIGAVAFAAIVSGTSTTNISSYVTITQLTINKPTVSAGDMMLASIAVKDGSVVNVIPPSGWTQIARTDNGVNIALISYWKVATASEPTTYTWTIDQQTKAVGGITPYSGVDTANPIDTVAGNIGLGTLATTSVITTSVANEEVVALYATDVNRGFSTPTGMTAKYNLAHTGGPSTAAYEILQATAGTASSRSSTITGNRARNWAAQQIALRPAPVYCTGGTITTSGGLTIHTFTADETFDCSATGGKTASVLVVGGGGGGATYGGGGGGGYIYDASHSVAAQAYSVTVGAGGAKGTHIGSVLTDGSNGGNSFFDTMNAVGGGGGGSGGLGNPGLNGGSGGGGGGYNAGVSASGGSGTAGQGNSGGSASGSGSEYGGGGGGAGGAGSNGSGSSGGIGGIGVGNSISGSLVTYAAGGAGKGATGATAANATANTGSGGDASPFDGGGGSAGGDGGSGIVIISY</sequence>
<evidence type="ECO:0000259" key="2">
    <source>
        <dbReference type="Pfam" id="PF21722"/>
    </source>
</evidence>